<organism evidence="2 3">
    <name type="scientific">Orchesella cincta</name>
    <name type="common">Springtail</name>
    <name type="synonym">Podura cincta</name>
    <dbReference type="NCBI Taxonomy" id="48709"/>
    <lineage>
        <taxon>Eukaryota</taxon>
        <taxon>Metazoa</taxon>
        <taxon>Ecdysozoa</taxon>
        <taxon>Arthropoda</taxon>
        <taxon>Hexapoda</taxon>
        <taxon>Collembola</taxon>
        <taxon>Entomobryomorpha</taxon>
        <taxon>Entomobryoidea</taxon>
        <taxon>Orchesellidae</taxon>
        <taxon>Orchesellinae</taxon>
        <taxon>Orchesella</taxon>
    </lineage>
</organism>
<dbReference type="GO" id="GO:0070939">
    <property type="term" value="C:Dsl1/NZR complex"/>
    <property type="evidence" value="ECO:0007669"/>
    <property type="project" value="TreeGrafter"/>
</dbReference>
<accession>A0A1D2NBS7</accession>
<dbReference type="OrthoDB" id="19988at2759"/>
<evidence type="ECO:0000313" key="2">
    <source>
        <dbReference type="EMBL" id="ODN02456.1"/>
    </source>
</evidence>
<comment type="caution">
    <text evidence="2">The sequence shown here is derived from an EMBL/GenBank/DDBJ whole genome shotgun (WGS) entry which is preliminary data.</text>
</comment>
<feature type="non-terminal residue" evidence="2">
    <location>
        <position position="1"/>
    </location>
</feature>
<protein>
    <submittedName>
        <fullName evidence="2">Neuroblastoma-amplified sequence</fullName>
    </submittedName>
</protein>
<dbReference type="PANTHER" id="PTHR15922">
    <property type="entry name" value="NEUROBLASTOMA-AMPLIFIED SEQUENCE"/>
    <property type="match status" value="1"/>
</dbReference>
<dbReference type="Pfam" id="PF15492">
    <property type="entry name" value="Nbas_N"/>
    <property type="match status" value="1"/>
</dbReference>
<dbReference type="Proteomes" id="UP000094527">
    <property type="component" value="Unassembled WGS sequence"/>
</dbReference>
<evidence type="ECO:0000259" key="1">
    <source>
        <dbReference type="Pfam" id="PF15492"/>
    </source>
</evidence>
<proteinExistence type="predicted"/>
<dbReference type="STRING" id="48709.A0A1D2NBS7"/>
<dbReference type="InterPro" id="IPR029145">
    <property type="entry name" value="NBAS_N"/>
</dbReference>
<name>A0A1D2NBS7_ORCCI</name>
<reference evidence="2 3" key="1">
    <citation type="journal article" date="2016" name="Genome Biol. Evol.">
        <title>Gene Family Evolution Reflects Adaptation to Soil Environmental Stressors in the Genome of the Collembolan Orchesella cincta.</title>
        <authorList>
            <person name="Faddeeva-Vakhrusheva A."/>
            <person name="Derks M.F."/>
            <person name="Anvar S.Y."/>
            <person name="Agamennone V."/>
            <person name="Suring W."/>
            <person name="Smit S."/>
            <person name="van Straalen N.M."/>
            <person name="Roelofs D."/>
        </authorList>
    </citation>
    <scope>NUCLEOTIDE SEQUENCE [LARGE SCALE GENOMIC DNA]</scope>
    <source>
        <tissue evidence="2">Mixed pool</tissue>
    </source>
</reference>
<dbReference type="AlphaFoldDB" id="A0A1D2NBS7"/>
<feature type="domain" description="Neuroblastoma-amplified sequence N-terminal" evidence="1">
    <location>
        <begin position="6"/>
        <end position="104"/>
    </location>
</feature>
<keyword evidence="3" id="KW-1185">Reference proteome</keyword>
<dbReference type="GO" id="GO:0000149">
    <property type="term" value="F:SNARE binding"/>
    <property type="evidence" value="ECO:0007669"/>
    <property type="project" value="TreeGrafter"/>
</dbReference>
<gene>
    <name evidence="2" type="ORF">Ocin01_04222</name>
</gene>
<sequence>EPCIENGITAWRLINDVPHYNLAFTVDTNDFRMDSRNLWSTALSVLTFKQSPTDSVFKLVVSQCSKYIAAIHVSGTISCWCLPSLKLHRNWPLKLQFQYHTENPRFNNRWRLVFNRWNSEPVDDWRFFPYDINWWNETVRNSFISRSHY</sequence>
<dbReference type="PANTHER" id="PTHR15922:SF2">
    <property type="entry name" value="NBAS SUBUNIT OF NRZ TETHERING COMPLEX"/>
    <property type="match status" value="1"/>
</dbReference>
<dbReference type="EMBL" id="LJIJ01000111">
    <property type="protein sequence ID" value="ODN02456.1"/>
    <property type="molecule type" value="Genomic_DNA"/>
</dbReference>
<evidence type="ECO:0000313" key="3">
    <source>
        <dbReference type="Proteomes" id="UP000094527"/>
    </source>
</evidence>
<dbReference type="GO" id="GO:0006890">
    <property type="term" value="P:retrograde vesicle-mediated transport, Golgi to endoplasmic reticulum"/>
    <property type="evidence" value="ECO:0007669"/>
    <property type="project" value="TreeGrafter"/>
</dbReference>